<keyword evidence="9" id="KW-1185">Reference proteome</keyword>
<dbReference type="InterPro" id="IPR001138">
    <property type="entry name" value="Zn2Cys6_DnaBD"/>
</dbReference>
<evidence type="ECO:0000256" key="6">
    <source>
        <dbReference type="SAM" id="MobiDB-lite"/>
    </source>
</evidence>
<evidence type="ECO:0000259" key="7">
    <source>
        <dbReference type="PROSITE" id="PS50048"/>
    </source>
</evidence>
<keyword evidence="4" id="KW-0804">Transcription</keyword>
<protein>
    <submittedName>
        <fullName evidence="8">Transcriptional regulatory protein GAL4</fullName>
    </submittedName>
</protein>
<reference evidence="8 9" key="1">
    <citation type="journal article" date="2018" name="Front. Microbiol.">
        <title>Genomic and genetic insights into a cosmopolitan fungus, Paecilomyces variotii (Eurotiales).</title>
        <authorList>
            <person name="Urquhart A.S."/>
            <person name="Mondo S.J."/>
            <person name="Makela M.R."/>
            <person name="Hane J.K."/>
            <person name="Wiebenga A."/>
            <person name="He G."/>
            <person name="Mihaltcheva S."/>
            <person name="Pangilinan J."/>
            <person name="Lipzen A."/>
            <person name="Barry K."/>
            <person name="de Vries R.P."/>
            <person name="Grigoriev I.V."/>
            <person name="Idnurm A."/>
        </authorList>
    </citation>
    <scope>NUCLEOTIDE SEQUENCE [LARGE SCALE GENOMIC DNA]</scope>
    <source>
        <strain evidence="8 9">CBS 101075</strain>
    </source>
</reference>
<evidence type="ECO:0000256" key="3">
    <source>
        <dbReference type="ARBA" id="ARBA00023125"/>
    </source>
</evidence>
<dbReference type="EMBL" id="RCNU01000011">
    <property type="protein sequence ID" value="RWQ92810.1"/>
    <property type="molecule type" value="Genomic_DNA"/>
</dbReference>
<evidence type="ECO:0000256" key="5">
    <source>
        <dbReference type="ARBA" id="ARBA00023242"/>
    </source>
</evidence>
<dbReference type="GeneID" id="39602365"/>
<dbReference type="InterPro" id="IPR036864">
    <property type="entry name" value="Zn2-C6_fun-type_DNA-bd_sf"/>
</dbReference>
<evidence type="ECO:0000256" key="2">
    <source>
        <dbReference type="ARBA" id="ARBA00023015"/>
    </source>
</evidence>
<dbReference type="GO" id="GO:0000981">
    <property type="term" value="F:DNA-binding transcription factor activity, RNA polymerase II-specific"/>
    <property type="evidence" value="ECO:0007669"/>
    <property type="project" value="InterPro"/>
</dbReference>
<feature type="compositionally biased region" description="Polar residues" evidence="6">
    <location>
        <begin position="13"/>
        <end position="23"/>
    </location>
</feature>
<name>A0A443HLZ2_BYSSP</name>
<keyword evidence="1" id="KW-0479">Metal-binding</keyword>
<dbReference type="GO" id="GO:0000435">
    <property type="term" value="P:positive regulation of transcription from RNA polymerase II promoter by galactose"/>
    <property type="evidence" value="ECO:0007669"/>
    <property type="project" value="TreeGrafter"/>
</dbReference>
<dbReference type="SUPFAM" id="SSF57701">
    <property type="entry name" value="Zn2/Cys6 DNA-binding domain"/>
    <property type="match status" value="1"/>
</dbReference>
<organism evidence="8 9">
    <name type="scientific">Byssochlamys spectabilis</name>
    <name type="common">Paecilomyces variotii</name>
    <dbReference type="NCBI Taxonomy" id="264951"/>
    <lineage>
        <taxon>Eukaryota</taxon>
        <taxon>Fungi</taxon>
        <taxon>Dikarya</taxon>
        <taxon>Ascomycota</taxon>
        <taxon>Pezizomycotina</taxon>
        <taxon>Eurotiomycetes</taxon>
        <taxon>Eurotiomycetidae</taxon>
        <taxon>Eurotiales</taxon>
        <taxon>Thermoascaceae</taxon>
        <taxon>Paecilomyces</taxon>
    </lineage>
</organism>
<evidence type="ECO:0000313" key="9">
    <source>
        <dbReference type="Proteomes" id="UP000283841"/>
    </source>
</evidence>
<keyword evidence="3" id="KW-0238">DNA-binding</keyword>
<dbReference type="Pfam" id="PF00172">
    <property type="entry name" value="Zn_clus"/>
    <property type="match status" value="1"/>
</dbReference>
<proteinExistence type="predicted"/>
<feature type="domain" description="Zn(2)-C6 fungal-type" evidence="7">
    <location>
        <begin position="52"/>
        <end position="82"/>
    </location>
</feature>
<dbReference type="GO" id="GO:0006351">
    <property type="term" value="P:DNA-templated transcription"/>
    <property type="evidence" value="ECO:0007669"/>
    <property type="project" value="InterPro"/>
</dbReference>
<dbReference type="Gene3D" id="4.10.240.10">
    <property type="entry name" value="Zn(2)-C6 fungal-type DNA-binding domain"/>
    <property type="match status" value="1"/>
</dbReference>
<evidence type="ECO:0000256" key="1">
    <source>
        <dbReference type="ARBA" id="ARBA00022723"/>
    </source>
</evidence>
<dbReference type="VEuPathDB" id="FungiDB:C8Q69DRAFT_509391"/>
<feature type="compositionally biased region" description="Polar residues" evidence="6">
    <location>
        <begin position="129"/>
        <end position="139"/>
    </location>
</feature>
<dbReference type="InterPro" id="IPR007219">
    <property type="entry name" value="XnlR_reg_dom"/>
</dbReference>
<sequence>MIPSSSAKRDNSDSPSPGRQETSPGFRHPQPDRSSSTTSSAHPSKRRRVALACSTCRNRKSRCDGSRPKCSLCSELGCDCVYQQVGSSSNLTVGKDYVAQLEHRIESIEEFIRPLRQARAANEPDKAYSVQNGASYTPDDTSHCTRESDSVAHVTSQSVNPNAGEMGEVDVSENSIDGMGAIKFTDEEDCGFFGPSSNIAFMRHISRAIARGNTRNPYGPALSPYDRFGGGMMSVSRAQPTTDNLGRRRSGNAAEGVNIYALPPEARTWNLIRKYFLKTGQLLPFIHEQSFCETYFQMKRDNFTKVRRTWLGLLNIILAIATSLSTEGDLPAEKRIEESDIYYQRANGLCDRESRRNTSLEMVQYLLILGQYLQGTQKSVQAWTTHGLAVIAAFQLGLHSPDANQGFSSLEREIRKRTWFGCIMLDRTLSMTFGRPCMIPESYVKLGMPVKDMQMLGPTLQIEPGPQRDAYFFTAAIKLYVVMYNVIDKCYGQNLGFEHAPTTVHVVSQVLEGEHQLEEWRIQLLPTLGLKISHKPFTPEDAERMDPNNVIAERFNIVLLLRYHNLRILLHRKFLEKFLDAYGASDSGNEEKKLLQQVGISSVHNCVESAIMIISTVHTLASSPGWKRELLGAWNYSLYYTFNAGLVIFGALLVSSKESIHDPSQWSIVDRARPYLDIAVDALKRLDSGNRVIERCVEYLSQISVVLMALTSNGPIPNTSSGMYPPSYGPNLGATPTSQSMSNMPGRYNFNNQSPVGVDLGEFMIDSDLDFLGKLFDLNRNVVDAHGLDSAEPTDAQRGSFSVG</sequence>
<dbReference type="PROSITE" id="PS50048">
    <property type="entry name" value="ZN2_CY6_FUNGAL_2"/>
    <property type="match status" value="1"/>
</dbReference>
<dbReference type="InterPro" id="IPR051127">
    <property type="entry name" value="Fungal_SecMet_Regulators"/>
</dbReference>
<keyword evidence="2" id="KW-0805">Transcription regulation</keyword>
<keyword evidence="5" id="KW-0539">Nucleus</keyword>
<dbReference type="PROSITE" id="PS00463">
    <property type="entry name" value="ZN2_CY6_FUNGAL_1"/>
    <property type="match status" value="1"/>
</dbReference>
<dbReference type="Proteomes" id="UP000283841">
    <property type="component" value="Unassembled WGS sequence"/>
</dbReference>
<dbReference type="GO" id="GO:0005634">
    <property type="term" value="C:nucleus"/>
    <property type="evidence" value="ECO:0007669"/>
    <property type="project" value="TreeGrafter"/>
</dbReference>
<accession>A0A443HLZ2</accession>
<dbReference type="PANTHER" id="PTHR47424">
    <property type="entry name" value="REGULATORY PROTEIN GAL4"/>
    <property type="match status" value="1"/>
</dbReference>
<dbReference type="AlphaFoldDB" id="A0A443HLZ2"/>
<feature type="region of interest" description="Disordered" evidence="6">
    <location>
        <begin position="1"/>
        <end position="46"/>
    </location>
</feature>
<comment type="caution">
    <text evidence="8">The sequence shown here is derived from an EMBL/GenBank/DDBJ whole genome shotgun (WGS) entry which is preliminary data.</text>
</comment>
<dbReference type="CDD" id="cd12148">
    <property type="entry name" value="fungal_TF_MHR"/>
    <property type="match status" value="1"/>
</dbReference>
<dbReference type="PANTHER" id="PTHR47424:SF3">
    <property type="entry name" value="REGULATORY PROTEIN GAL4"/>
    <property type="match status" value="1"/>
</dbReference>
<dbReference type="STRING" id="264951.A0A443HLZ2"/>
<dbReference type="Pfam" id="PF04082">
    <property type="entry name" value="Fungal_trans"/>
    <property type="match status" value="1"/>
</dbReference>
<evidence type="ECO:0000256" key="4">
    <source>
        <dbReference type="ARBA" id="ARBA00023163"/>
    </source>
</evidence>
<dbReference type="RefSeq" id="XP_028482455.1">
    <property type="nucleotide sequence ID" value="XM_028633088.1"/>
</dbReference>
<dbReference type="GO" id="GO:0008270">
    <property type="term" value="F:zinc ion binding"/>
    <property type="evidence" value="ECO:0007669"/>
    <property type="project" value="InterPro"/>
</dbReference>
<feature type="region of interest" description="Disordered" evidence="6">
    <location>
        <begin position="123"/>
        <end position="145"/>
    </location>
</feature>
<dbReference type="GO" id="GO:0000978">
    <property type="term" value="F:RNA polymerase II cis-regulatory region sequence-specific DNA binding"/>
    <property type="evidence" value="ECO:0007669"/>
    <property type="project" value="TreeGrafter"/>
</dbReference>
<dbReference type="SMART" id="SM00906">
    <property type="entry name" value="Fungal_trans"/>
    <property type="match status" value="1"/>
</dbReference>
<evidence type="ECO:0000313" key="8">
    <source>
        <dbReference type="EMBL" id="RWQ92810.1"/>
    </source>
</evidence>
<dbReference type="CDD" id="cd00067">
    <property type="entry name" value="GAL4"/>
    <property type="match status" value="1"/>
</dbReference>
<dbReference type="SMART" id="SM00066">
    <property type="entry name" value="GAL4"/>
    <property type="match status" value="1"/>
</dbReference>
<gene>
    <name evidence="8" type="ORF">C8Q69DRAFT_509391</name>
</gene>